<dbReference type="EMBL" id="JBEPMK010000002">
    <property type="protein sequence ID" value="MET3643872.1"/>
    <property type="molecule type" value="Genomic_DNA"/>
</dbReference>
<keyword evidence="1" id="KW-0472">Membrane</keyword>
<sequence length="127" mass="14754">MKKKTGSIILHMIAIFIILSFAINMGVNYINRPTMISQSISTDGVYTLDFVETQSPTFFSQSDVCIVLKRGNEEKQEFYTEIANDGKRLDQNNWEVIWNEDQVTVTLKGEEQDDQVIVMRFMTNKYR</sequence>
<dbReference type="Proteomes" id="UP001549055">
    <property type="component" value="Unassembled WGS sequence"/>
</dbReference>
<gene>
    <name evidence="2" type="ORF">ABID27_000494</name>
</gene>
<evidence type="ECO:0000256" key="1">
    <source>
        <dbReference type="SAM" id="Phobius"/>
    </source>
</evidence>
<dbReference type="RefSeq" id="WP_354280018.1">
    <property type="nucleotide sequence ID" value="NZ_JBEPMK010000002.1"/>
</dbReference>
<evidence type="ECO:0000313" key="2">
    <source>
        <dbReference type="EMBL" id="MET3643872.1"/>
    </source>
</evidence>
<name>A0ABV2JJK1_9STRE</name>
<feature type="transmembrane region" description="Helical" evidence="1">
    <location>
        <begin position="7"/>
        <end position="30"/>
    </location>
</feature>
<organism evidence="2 3">
    <name type="scientific">Streptococcus gallinaceus</name>
    <dbReference type="NCBI Taxonomy" id="165758"/>
    <lineage>
        <taxon>Bacteria</taxon>
        <taxon>Bacillati</taxon>
        <taxon>Bacillota</taxon>
        <taxon>Bacilli</taxon>
        <taxon>Lactobacillales</taxon>
        <taxon>Streptococcaceae</taxon>
        <taxon>Streptococcus</taxon>
    </lineage>
</organism>
<accession>A0ABV2JJK1</accession>
<proteinExistence type="predicted"/>
<keyword evidence="3" id="KW-1185">Reference proteome</keyword>
<comment type="caution">
    <text evidence="2">The sequence shown here is derived from an EMBL/GenBank/DDBJ whole genome shotgun (WGS) entry which is preliminary data.</text>
</comment>
<reference evidence="2 3" key="1">
    <citation type="submission" date="2024-06" db="EMBL/GenBank/DDBJ databases">
        <title>Genomic Encyclopedia of Type Strains, Phase IV (KMG-IV): sequencing the most valuable type-strain genomes for metagenomic binning, comparative biology and taxonomic classification.</title>
        <authorList>
            <person name="Goeker M."/>
        </authorList>
    </citation>
    <scope>NUCLEOTIDE SEQUENCE [LARGE SCALE GENOMIC DNA]</scope>
    <source>
        <strain evidence="2 3">DSM 15349</strain>
    </source>
</reference>
<keyword evidence="1" id="KW-1133">Transmembrane helix</keyword>
<protein>
    <submittedName>
        <fullName evidence="2">Uncharacterized protein YpmB</fullName>
    </submittedName>
</protein>
<keyword evidence="1" id="KW-0812">Transmembrane</keyword>
<evidence type="ECO:0000313" key="3">
    <source>
        <dbReference type="Proteomes" id="UP001549055"/>
    </source>
</evidence>